<evidence type="ECO:0000313" key="3">
    <source>
        <dbReference type="Proteomes" id="UP000309174"/>
    </source>
</evidence>
<sequence length="184" mass="20077">MTTQAPRGIQTSGGVMRTASLILATITTGLTAGVFTEWSTTVMPGLGDVDDRTFVTAFRALNDAIEKPLFVGVQFLGALLFIGLAVVLHLRAEHRRTLIWVGAALAFYLVTHAVTYGVHLPLNEKIMDAGPLTTDADFAAARAQLDEAKWTAWNAVRALTSIIAFACLTWALVVHRRFTHRTER</sequence>
<keyword evidence="1" id="KW-0472">Membrane</keyword>
<feature type="transmembrane region" description="Helical" evidence="1">
    <location>
        <begin position="97"/>
        <end position="118"/>
    </location>
</feature>
<name>A0A5C4J615_9ACTN</name>
<accession>A0A5C4J615</accession>
<dbReference type="AlphaFoldDB" id="A0A5C4J615"/>
<protein>
    <submittedName>
        <fullName evidence="2">DUF1772 domain-containing protein</fullName>
    </submittedName>
</protein>
<evidence type="ECO:0000313" key="2">
    <source>
        <dbReference type="EMBL" id="TMQ91627.1"/>
    </source>
</evidence>
<dbReference type="OrthoDB" id="428263at2"/>
<dbReference type="Pfam" id="PF08592">
    <property type="entry name" value="Anthrone_oxy"/>
    <property type="match status" value="1"/>
</dbReference>
<comment type="caution">
    <text evidence="2">The sequence shown here is derived from an EMBL/GenBank/DDBJ whole genome shotgun (WGS) entry which is preliminary data.</text>
</comment>
<gene>
    <name evidence="2" type="ORF">ETD83_30080</name>
</gene>
<dbReference type="Proteomes" id="UP000309174">
    <property type="component" value="Unassembled WGS sequence"/>
</dbReference>
<reference evidence="2 3" key="1">
    <citation type="submission" date="2019-05" db="EMBL/GenBank/DDBJ databases">
        <title>Draft genome sequence of Actinomadura sp. 14C53.</title>
        <authorList>
            <person name="Saricaoglu S."/>
            <person name="Isik K."/>
        </authorList>
    </citation>
    <scope>NUCLEOTIDE SEQUENCE [LARGE SCALE GENOMIC DNA]</scope>
    <source>
        <strain evidence="2 3">14C53</strain>
    </source>
</reference>
<dbReference type="EMBL" id="VCKW01000198">
    <property type="protein sequence ID" value="TMQ91627.1"/>
    <property type="molecule type" value="Genomic_DNA"/>
</dbReference>
<keyword evidence="1" id="KW-1133">Transmembrane helix</keyword>
<keyword evidence="3" id="KW-1185">Reference proteome</keyword>
<feature type="transmembrane region" description="Helical" evidence="1">
    <location>
        <begin position="155"/>
        <end position="174"/>
    </location>
</feature>
<organism evidence="2 3">
    <name type="scientific">Actinomadura soli</name>
    <dbReference type="NCBI Taxonomy" id="2508997"/>
    <lineage>
        <taxon>Bacteria</taxon>
        <taxon>Bacillati</taxon>
        <taxon>Actinomycetota</taxon>
        <taxon>Actinomycetes</taxon>
        <taxon>Streptosporangiales</taxon>
        <taxon>Thermomonosporaceae</taxon>
        <taxon>Actinomadura</taxon>
    </lineage>
</organism>
<feature type="transmembrane region" description="Helical" evidence="1">
    <location>
        <begin position="21"/>
        <end position="38"/>
    </location>
</feature>
<evidence type="ECO:0000256" key="1">
    <source>
        <dbReference type="SAM" id="Phobius"/>
    </source>
</evidence>
<feature type="transmembrane region" description="Helical" evidence="1">
    <location>
        <begin position="69"/>
        <end position="90"/>
    </location>
</feature>
<dbReference type="InterPro" id="IPR013901">
    <property type="entry name" value="Anthrone_oxy"/>
</dbReference>
<keyword evidence="1" id="KW-0812">Transmembrane</keyword>
<proteinExistence type="predicted"/>